<evidence type="ECO:0000313" key="4">
    <source>
        <dbReference type="RefSeq" id="XP_010264178.1"/>
    </source>
</evidence>
<accession>A0A1U8A9S2</accession>
<dbReference type="GO" id="GO:0004497">
    <property type="term" value="F:monooxygenase activity"/>
    <property type="evidence" value="ECO:0007669"/>
    <property type="project" value="UniProtKB-KW"/>
</dbReference>
<dbReference type="RefSeq" id="XP_010264180.1">
    <property type="nucleotide sequence ID" value="XM_010265878.1"/>
</dbReference>
<dbReference type="InterPro" id="IPR036396">
    <property type="entry name" value="Cyt_P450_sf"/>
</dbReference>
<dbReference type="KEGG" id="nnu:104602260"/>
<dbReference type="AlphaFoldDB" id="A0A1U8A9S2"/>
<dbReference type="CDD" id="cd11073">
    <property type="entry name" value="CYP76-like"/>
    <property type="match status" value="1"/>
</dbReference>
<dbReference type="InterPro" id="IPR001128">
    <property type="entry name" value="Cyt_P450"/>
</dbReference>
<dbReference type="GO" id="GO:0016705">
    <property type="term" value="F:oxidoreductase activity, acting on paired donors, with incorporation or reduction of molecular oxygen"/>
    <property type="evidence" value="ECO:0007669"/>
    <property type="project" value="InterPro"/>
</dbReference>
<organism evidence="3 5">
    <name type="scientific">Nelumbo nucifera</name>
    <name type="common">Sacred lotus</name>
    <dbReference type="NCBI Taxonomy" id="4432"/>
    <lineage>
        <taxon>Eukaryota</taxon>
        <taxon>Viridiplantae</taxon>
        <taxon>Streptophyta</taxon>
        <taxon>Embryophyta</taxon>
        <taxon>Tracheophyta</taxon>
        <taxon>Spermatophyta</taxon>
        <taxon>Magnoliopsida</taxon>
        <taxon>Proteales</taxon>
        <taxon>Nelumbonaceae</taxon>
        <taxon>Nelumbo</taxon>
    </lineage>
</organism>
<evidence type="ECO:0000313" key="5">
    <source>
        <dbReference type="RefSeq" id="XP_010264180.1"/>
    </source>
</evidence>
<comment type="cofactor">
    <cofactor evidence="1">
        <name>heme</name>
        <dbReference type="ChEBI" id="CHEBI:30413"/>
    </cofactor>
</comment>
<keyword evidence="1 2" id="KW-0479">Metal-binding</keyword>
<keyword evidence="3" id="KW-1185">Reference proteome</keyword>
<dbReference type="eggNOG" id="KOG0156">
    <property type="taxonomic scope" value="Eukaryota"/>
</dbReference>
<dbReference type="GO" id="GO:0005506">
    <property type="term" value="F:iron ion binding"/>
    <property type="evidence" value="ECO:0007669"/>
    <property type="project" value="InterPro"/>
</dbReference>
<dbReference type="SUPFAM" id="SSF48264">
    <property type="entry name" value="Cytochrome P450"/>
    <property type="match status" value="1"/>
</dbReference>
<keyword evidence="2" id="KW-0503">Monooxygenase</keyword>
<name>A0A1U8A9S2_NELNU</name>
<protein>
    <submittedName>
        <fullName evidence="4 5">Flavonoid 3'-monooxygenase-like</fullName>
    </submittedName>
</protein>
<dbReference type="PRINTS" id="PR00385">
    <property type="entry name" value="P450"/>
</dbReference>
<keyword evidence="1 2" id="KW-0349">Heme</keyword>
<gene>
    <name evidence="4 5" type="primary">LOC104602260</name>
</gene>
<dbReference type="Pfam" id="PF00067">
    <property type="entry name" value="p450"/>
    <property type="match status" value="1"/>
</dbReference>
<dbReference type="InterPro" id="IPR002401">
    <property type="entry name" value="Cyt_P450_E_grp-I"/>
</dbReference>
<sequence>MITKVILPLLVTIICIAWYKWVTKDAVDKRSNPPLPSGPRDLPLVGSLPFLSADLHRCFAELAQTYGPIMKIQLGGKLCIVVSSSSLAGEIMRDHETVFVNRDVSPAADIFSYGGSDMVFSLYGPQWRAIRSVCVKEMLNKTRLDACYSLRRREARGMLSRLYSKVGTPINVGERMFETISNVIMSMLWGGTLNEEERSIVGVESRKATKEFSALLGRPDISDLFPVLAWFDIQGVKRKTKRIHIRLDQLCQSVIDRRIEIERQQTEESNGQQRKDLVQFLLQLNKEGDPKRPMTSVMMKALLLDVLLAGSETSATTVEWAMAEMMQHPEILRKVQVELEEVVGMNNVVEESHLPKLQYLNAVIKETLRLHTTLPLILPRRAAQTCIIGGYTIPEGARVFVNLWAIHRDPTNWDNPSQFQPERFLNETNNWDFNGNDFRYFPFGSGKRICVGVPMARRMVPYILASLLHSFDWKITEEMELDLSEKFGLSIRPAKPVFAIPTPRLSNIQLYV</sequence>
<dbReference type="PANTHER" id="PTHR47951">
    <property type="entry name" value="OS08G0547900 PROTEIN"/>
    <property type="match status" value="1"/>
</dbReference>
<reference evidence="4 5" key="1">
    <citation type="submission" date="2025-04" db="UniProtKB">
        <authorList>
            <consortium name="RefSeq"/>
        </authorList>
    </citation>
    <scope>IDENTIFICATION</scope>
</reference>
<comment type="similarity">
    <text evidence="2">Belongs to the cytochrome P450 family.</text>
</comment>
<evidence type="ECO:0000256" key="1">
    <source>
        <dbReference type="PIRSR" id="PIRSR602401-1"/>
    </source>
</evidence>
<dbReference type="PROSITE" id="PS00086">
    <property type="entry name" value="CYTOCHROME_P450"/>
    <property type="match status" value="1"/>
</dbReference>
<keyword evidence="2" id="KW-0560">Oxidoreductase</keyword>
<dbReference type="OrthoDB" id="2789670at2759"/>
<dbReference type="RefSeq" id="XP_010264178.1">
    <property type="nucleotide sequence ID" value="XM_010265876.1"/>
</dbReference>
<dbReference type="PRINTS" id="PR00463">
    <property type="entry name" value="EP450I"/>
</dbReference>
<dbReference type="PANTHER" id="PTHR47951:SF7">
    <property type="entry name" value="FLAVONOID 3',5'-HYDROXYLASE-LIKE ISOFORM X1"/>
    <property type="match status" value="1"/>
</dbReference>
<proteinExistence type="inferred from homology"/>
<keyword evidence="1 2" id="KW-0408">Iron</keyword>
<dbReference type="Gene3D" id="1.10.630.10">
    <property type="entry name" value="Cytochrome P450"/>
    <property type="match status" value="1"/>
</dbReference>
<evidence type="ECO:0000313" key="3">
    <source>
        <dbReference type="Proteomes" id="UP000189703"/>
    </source>
</evidence>
<dbReference type="InterPro" id="IPR017972">
    <property type="entry name" value="Cyt_P450_CS"/>
</dbReference>
<dbReference type="FunFam" id="1.10.630.10:FF:000207">
    <property type="entry name" value="Putative cytochrome P450 superfamily protein"/>
    <property type="match status" value="1"/>
</dbReference>
<feature type="binding site" description="axial binding residue" evidence="1">
    <location>
        <position position="450"/>
    </location>
    <ligand>
        <name>heme</name>
        <dbReference type="ChEBI" id="CHEBI:30413"/>
    </ligand>
    <ligandPart>
        <name>Fe</name>
        <dbReference type="ChEBI" id="CHEBI:18248"/>
    </ligandPart>
</feature>
<evidence type="ECO:0000256" key="2">
    <source>
        <dbReference type="RuleBase" id="RU000461"/>
    </source>
</evidence>
<dbReference type="GO" id="GO:0020037">
    <property type="term" value="F:heme binding"/>
    <property type="evidence" value="ECO:0007669"/>
    <property type="project" value="InterPro"/>
</dbReference>
<dbReference type="Proteomes" id="UP000189703">
    <property type="component" value="Unplaced"/>
</dbReference>
<dbReference type="OMA" id="IGHRVEK"/>
<dbReference type="GeneID" id="104602260"/>